<dbReference type="RefSeq" id="WP_301416806.1">
    <property type="nucleotide sequence ID" value="NZ_CP098023.1"/>
</dbReference>
<evidence type="ECO:0000313" key="3">
    <source>
        <dbReference type="Proteomes" id="UP001321520"/>
    </source>
</evidence>
<dbReference type="EMBL" id="CP098023">
    <property type="protein sequence ID" value="WKD50477.1"/>
    <property type="molecule type" value="Genomic_DNA"/>
</dbReference>
<evidence type="ECO:0000256" key="1">
    <source>
        <dbReference type="SAM" id="SignalP"/>
    </source>
</evidence>
<proteinExistence type="predicted"/>
<name>A0ABY9EDZ0_9GAMM</name>
<feature type="signal peptide" evidence="1">
    <location>
        <begin position="1"/>
        <end position="22"/>
    </location>
</feature>
<accession>A0ABY9EDZ0</accession>
<dbReference type="Proteomes" id="UP001321520">
    <property type="component" value="Chromosome"/>
</dbReference>
<gene>
    <name evidence="2" type="ORF">M8T91_03305</name>
</gene>
<sequence length="147" mass="16357">MFKKLSLPVALAAIFASSSSVAHHCPPTYIYVPIAWETVYSYKNECSYSINTYFISEGGEHIQVTGAANQDTSWSTDINNIGCPSSVIGQIIYVNLSSPEKFIEPEFGSIPLESADLQTREENGKPTEWERVKVTPKEHPRFCPDPI</sequence>
<keyword evidence="1" id="KW-0732">Signal</keyword>
<protein>
    <submittedName>
        <fullName evidence="2">Uncharacterized protein</fullName>
    </submittedName>
</protein>
<reference evidence="2 3" key="1">
    <citation type="submission" date="2022-05" db="EMBL/GenBank/DDBJ databases">
        <title>Microbulbifer sp. nov., isolated from sponge.</title>
        <authorList>
            <person name="Gao L."/>
        </authorList>
    </citation>
    <scope>NUCLEOTIDE SEQUENCE [LARGE SCALE GENOMIC DNA]</scope>
    <source>
        <strain evidence="2 3">MI-G</strain>
    </source>
</reference>
<feature type="chain" id="PRO_5046684075" evidence="1">
    <location>
        <begin position="23"/>
        <end position="147"/>
    </location>
</feature>
<evidence type="ECO:0000313" key="2">
    <source>
        <dbReference type="EMBL" id="WKD50477.1"/>
    </source>
</evidence>
<keyword evidence="3" id="KW-1185">Reference proteome</keyword>
<organism evidence="2 3">
    <name type="scientific">Microbulbifer spongiae</name>
    <dbReference type="NCBI Taxonomy" id="2944933"/>
    <lineage>
        <taxon>Bacteria</taxon>
        <taxon>Pseudomonadati</taxon>
        <taxon>Pseudomonadota</taxon>
        <taxon>Gammaproteobacteria</taxon>
        <taxon>Cellvibrionales</taxon>
        <taxon>Microbulbiferaceae</taxon>
        <taxon>Microbulbifer</taxon>
    </lineage>
</organism>